<evidence type="ECO:0000313" key="3">
    <source>
        <dbReference type="Proteomes" id="UP001629113"/>
    </source>
</evidence>
<protein>
    <submittedName>
        <fullName evidence="2">ORP1 like protein</fullName>
    </submittedName>
</protein>
<feature type="compositionally biased region" description="Low complexity" evidence="1">
    <location>
        <begin position="776"/>
        <end position="793"/>
    </location>
</feature>
<feature type="compositionally biased region" description="Polar residues" evidence="1">
    <location>
        <begin position="1"/>
        <end position="14"/>
    </location>
</feature>
<sequence length="885" mass="98642">MDVTSLLNSAAGQQKSEDGSDRTEDIYKSAPTPRNRTPWDAGGYSLPINTLPTLSSPASTLMVTEHAIHRGDSHTSISELPLPTNTFPTSSPASMSMVTEHAILRDDSHTAISEPPQHKFSDSQSSLSSFTSSQNSNGHSRFSSMSTVASYYTVNTLDKATQDSSRTTPQPQFFGSSNPDIHIGSPTVGARLRSSLSPTGSLETLASAAQRRQSNSGAGPISPMQPTTKAVEAINITPENEMRPFPRPGSPSDAILIKRTSVPSLKVNTEDVDADVVNQQNPMYLSATARLQGQENYSGAYNRHKRAISAPDFPPTMATDFVRRGSAVRFGGRAEPTPPPSQHPDHDSSPGTMSYTNAPDTPPSTSIELEAQPVICMYIPNCDTGSQPRKAISHIFGRNKMCTRLIPQHVWVHYCRKHYQRSRYRNPKEYAKLQCDLVQQQIRRVHEWSEENIRRGNAGGVVQDWGLAVRKREQKRLDDLGGASRKRRAATFDRNESDDERENGNDFVGNPVPATAVPRWLLDYCGKGYSTKAILDIFSRLHGEILTDSMPCFPDIEILPNIVVDQEEPKSPKGYIKRRPFASTHKRSQSLGGVMKSQSQTQPMQERRMSQPVWNPQEMYGVSPIQKRRRQNEVESQDQMPQYQRCNTAERPVEIGRRVQGLAHRPVFPDIEEHQVDGNDYRDSQGSGRYFSNSPSPAPYGAPLPAPTPQRLHTPSMAAHLENAKEADRPGQRPTHHRSQSDIGSFQRASNGYSQQQPTVSVVNTSFQQRPDLSTQPSKQPSSGYSPYSQPHYTPSKQQASDYETSVRPHPFADLRSMHPISRPGHVRHQSSPMIQARHLQQIYSTREVQPCHYYGYREASNDSLPPPMRILESQHGHVLYASHR</sequence>
<feature type="compositionally biased region" description="Low complexity" evidence="1">
    <location>
        <begin position="122"/>
        <end position="140"/>
    </location>
</feature>
<feature type="compositionally biased region" description="Polar residues" evidence="1">
    <location>
        <begin position="160"/>
        <end position="179"/>
    </location>
</feature>
<feature type="region of interest" description="Disordered" evidence="1">
    <location>
        <begin position="1"/>
        <end position="43"/>
    </location>
</feature>
<feature type="compositionally biased region" description="Polar residues" evidence="1">
    <location>
        <begin position="795"/>
        <end position="804"/>
    </location>
</feature>
<reference evidence="2 3" key="1">
    <citation type="submission" date="2024-06" db="EMBL/GenBank/DDBJ databases">
        <title>Complete genome of Phlyctema vagabunda strain 19-DSS-EL-015.</title>
        <authorList>
            <person name="Fiorenzani C."/>
        </authorList>
    </citation>
    <scope>NUCLEOTIDE SEQUENCE [LARGE SCALE GENOMIC DNA]</scope>
    <source>
        <strain evidence="2 3">19-DSS-EL-015</strain>
    </source>
</reference>
<feature type="compositionally biased region" description="Pro residues" evidence="1">
    <location>
        <begin position="696"/>
        <end position="708"/>
    </location>
</feature>
<feature type="compositionally biased region" description="Basic and acidic residues" evidence="1">
    <location>
        <begin position="722"/>
        <end position="731"/>
    </location>
</feature>
<name>A0ABR4PMM9_9HELO</name>
<organism evidence="2 3">
    <name type="scientific">Phlyctema vagabunda</name>
    <dbReference type="NCBI Taxonomy" id="108571"/>
    <lineage>
        <taxon>Eukaryota</taxon>
        <taxon>Fungi</taxon>
        <taxon>Dikarya</taxon>
        <taxon>Ascomycota</taxon>
        <taxon>Pezizomycotina</taxon>
        <taxon>Leotiomycetes</taxon>
        <taxon>Helotiales</taxon>
        <taxon>Dermateaceae</taxon>
        <taxon>Phlyctema</taxon>
    </lineage>
</organism>
<feature type="compositionally biased region" description="Basic and acidic residues" evidence="1">
    <location>
        <begin position="671"/>
        <end position="683"/>
    </location>
</feature>
<dbReference type="Proteomes" id="UP001629113">
    <property type="component" value="Unassembled WGS sequence"/>
</dbReference>
<evidence type="ECO:0000256" key="1">
    <source>
        <dbReference type="SAM" id="MobiDB-lite"/>
    </source>
</evidence>
<proteinExistence type="predicted"/>
<feature type="compositionally biased region" description="Polar residues" evidence="1">
    <location>
        <begin position="684"/>
        <end position="695"/>
    </location>
</feature>
<feature type="compositionally biased region" description="Polar residues" evidence="1">
    <location>
        <begin position="741"/>
        <end position="775"/>
    </location>
</feature>
<feature type="region of interest" description="Disordered" evidence="1">
    <location>
        <begin position="582"/>
        <end position="652"/>
    </location>
</feature>
<feature type="region of interest" description="Disordered" evidence="1">
    <location>
        <begin position="480"/>
        <end position="510"/>
    </location>
</feature>
<feature type="compositionally biased region" description="Polar residues" evidence="1">
    <location>
        <begin position="637"/>
        <end position="647"/>
    </location>
</feature>
<feature type="compositionally biased region" description="Polar residues" evidence="1">
    <location>
        <begin position="351"/>
        <end position="366"/>
    </location>
</feature>
<feature type="region of interest" description="Disordered" evidence="1">
    <location>
        <begin position="160"/>
        <end position="227"/>
    </location>
</feature>
<accession>A0ABR4PMM9</accession>
<feature type="compositionally biased region" description="Basic and acidic residues" evidence="1">
    <location>
        <begin position="15"/>
        <end position="27"/>
    </location>
</feature>
<dbReference type="EMBL" id="JBFCZG010000003">
    <property type="protein sequence ID" value="KAL3424585.1"/>
    <property type="molecule type" value="Genomic_DNA"/>
</dbReference>
<feature type="region of interest" description="Disordered" evidence="1">
    <location>
        <begin position="666"/>
        <end position="806"/>
    </location>
</feature>
<gene>
    <name evidence="2" type="ORF">PVAG01_03866</name>
</gene>
<feature type="compositionally biased region" description="Polar residues" evidence="1">
    <location>
        <begin position="194"/>
        <end position="204"/>
    </location>
</feature>
<comment type="caution">
    <text evidence="2">The sequence shown here is derived from an EMBL/GenBank/DDBJ whole genome shotgun (WGS) entry which is preliminary data.</text>
</comment>
<evidence type="ECO:0000313" key="2">
    <source>
        <dbReference type="EMBL" id="KAL3424585.1"/>
    </source>
</evidence>
<feature type="region of interest" description="Disordered" evidence="1">
    <location>
        <begin position="330"/>
        <end position="366"/>
    </location>
</feature>
<keyword evidence="3" id="KW-1185">Reference proteome</keyword>
<feature type="region of interest" description="Disordered" evidence="1">
    <location>
        <begin position="112"/>
        <end position="142"/>
    </location>
</feature>